<dbReference type="Proteomes" id="UP000444721">
    <property type="component" value="Unassembled WGS sequence"/>
</dbReference>
<organism evidence="2 3">
    <name type="scientific">Naegleria fowleri</name>
    <name type="common">Brain eating amoeba</name>
    <dbReference type="NCBI Taxonomy" id="5763"/>
    <lineage>
        <taxon>Eukaryota</taxon>
        <taxon>Discoba</taxon>
        <taxon>Heterolobosea</taxon>
        <taxon>Tetramitia</taxon>
        <taxon>Eutetramitia</taxon>
        <taxon>Vahlkampfiidae</taxon>
        <taxon>Naegleria</taxon>
    </lineage>
</organism>
<dbReference type="RefSeq" id="XP_044563996.1">
    <property type="nucleotide sequence ID" value="XM_044704731.1"/>
</dbReference>
<dbReference type="VEuPathDB" id="AmoebaDB:NF0109990"/>
<dbReference type="GO" id="GO:0016747">
    <property type="term" value="F:acyltransferase activity, transferring groups other than amino-acyl groups"/>
    <property type="evidence" value="ECO:0007669"/>
    <property type="project" value="InterPro"/>
</dbReference>
<dbReference type="VEuPathDB" id="AmoebaDB:NfTy_054240"/>
<feature type="domain" description="N-acetyltransferase" evidence="1">
    <location>
        <begin position="83"/>
        <end position="167"/>
    </location>
</feature>
<protein>
    <recommendedName>
        <fullName evidence="1">N-acetyltransferase domain-containing protein</fullName>
    </recommendedName>
</protein>
<dbReference type="OrthoDB" id="10299487at2759"/>
<gene>
    <name evidence="2" type="ORF">FDP41_001626</name>
</gene>
<evidence type="ECO:0000259" key="1">
    <source>
        <dbReference type="Pfam" id="PF00583"/>
    </source>
</evidence>
<dbReference type="GeneID" id="68108844"/>
<dbReference type="SUPFAM" id="SSF55729">
    <property type="entry name" value="Acyl-CoA N-acyltransferases (Nat)"/>
    <property type="match status" value="1"/>
</dbReference>
<dbReference type="Gene3D" id="3.40.630.30">
    <property type="match status" value="1"/>
</dbReference>
<proteinExistence type="predicted"/>
<dbReference type="CDD" id="cd04301">
    <property type="entry name" value="NAT_SF"/>
    <property type="match status" value="1"/>
</dbReference>
<dbReference type="Pfam" id="PF00583">
    <property type="entry name" value="Acetyltransf_1"/>
    <property type="match status" value="1"/>
</dbReference>
<dbReference type="EMBL" id="VFQX01000027">
    <property type="protein sequence ID" value="KAF0979283.1"/>
    <property type="molecule type" value="Genomic_DNA"/>
</dbReference>
<sequence>MPNNSVIQLDAFQEKYFPQVDALFKIGFGFEEDLPSKLNHSSMGGMTTSCVAIYRHDFQQHSANDIKVNDDYFKLNTHETELTDMDGQVIGFHLLYAPNCWQPQDFPLEFNVNKYSYGLDQLGFCEAVVVHPRMQKKGIAKKMYEWSEKKVRKLNPNCKGFITHVWTESSGALPLSKSNSTSNSRNGVHRVIKIHKNAWRQYYLDCGLVCNFCNALCCCTSAECETLFDTSMME</sequence>
<comment type="caution">
    <text evidence="2">The sequence shown here is derived from an EMBL/GenBank/DDBJ whole genome shotgun (WGS) entry which is preliminary data.</text>
</comment>
<evidence type="ECO:0000313" key="3">
    <source>
        <dbReference type="Proteomes" id="UP000444721"/>
    </source>
</evidence>
<dbReference type="AlphaFoldDB" id="A0A6A5BMP3"/>
<dbReference type="VEuPathDB" id="AmoebaDB:FDP41_001626"/>
<name>A0A6A5BMP3_NAEFO</name>
<accession>A0A6A5BMP3</accession>
<keyword evidence="3" id="KW-1185">Reference proteome</keyword>
<evidence type="ECO:0000313" key="2">
    <source>
        <dbReference type="EMBL" id="KAF0979283.1"/>
    </source>
</evidence>
<reference evidence="2 3" key="1">
    <citation type="journal article" date="2019" name="Sci. Rep.">
        <title>Nanopore sequencing improves the draft genome of the human pathogenic amoeba Naegleria fowleri.</title>
        <authorList>
            <person name="Liechti N."/>
            <person name="Schurch N."/>
            <person name="Bruggmann R."/>
            <person name="Wittwer M."/>
        </authorList>
    </citation>
    <scope>NUCLEOTIDE SEQUENCE [LARGE SCALE GENOMIC DNA]</scope>
    <source>
        <strain evidence="2 3">ATCC 30894</strain>
    </source>
</reference>
<dbReference type="InterPro" id="IPR016181">
    <property type="entry name" value="Acyl_CoA_acyltransferase"/>
</dbReference>
<dbReference type="InterPro" id="IPR000182">
    <property type="entry name" value="GNAT_dom"/>
</dbReference>